<dbReference type="GO" id="GO:0008817">
    <property type="term" value="F:corrinoid adenosyltransferase activity"/>
    <property type="evidence" value="ECO:0007669"/>
    <property type="project" value="UniProtKB-UniRule"/>
</dbReference>
<dbReference type="InterPro" id="IPR016030">
    <property type="entry name" value="CblAdoTrfase-like"/>
</dbReference>
<dbReference type="Pfam" id="PF01923">
    <property type="entry name" value="Cob_adeno_trans"/>
    <property type="match status" value="1"/>
</dbReference>
<dbReference type="Gene3D" id="1.20.1200.10">
    <property type="entry name" value="Cobalamin adenosyltransferase-like"/>
    <property type="match status" value="1"/>
</dbReference>
<evidence type="ECO:0000256" key="11">
    <source>
        <dbReference type="ARBA" id="ARBA00033354"/>
    </source>
</evidence>
<dbReference type="PANTHER" id="PTHR12213:SF0">
    <property type="entry name" value="CORRINOID ADENOSYLTRANSFERASE MMAB"/>
    <property type="match status" value="1"/>
</dbReference>
<dbReference type="EC" id="2.5.1.17" evidence="3 14"/>
<evidence type="ECO:0000313" key="17">
    <source>
        <dbReference type="Proteomes" id="UP000051922"/>
    </source>
</evidence>
<gene>
    <name evidence="16" type="ORF">FC50_GL001591</name>
</gene>
<dbReference type="InterPro" id="IPR036451">
    <property type="entry name" value="CblAdoTrfase-like_sf"/>
</dbReference>
<evidence type="ECO:0000256" key="9">
    <source>
        <dbReference type="ARBA" id="ARBA00031529"/>
    </source>
</evidence>
<evidence type="ECO:0000256" key="10">
    <source>
        <dbReference type="ARBA" id="ARBA00033334"/>
    </source>
</evidence>
<evidence type="ECO:0000256" key="12">
    <source>
        <dbReference type="ARBA" id="ARBA00048555"/>
    </source>
</evidence>
<evidence type="ECO:0000256" key="5">
    <source>
        <dbReference type="ARBA" id="ARBA00022573"/>
    </source>
</evidence>
<evidence type="ECO:0000256" key="1">
    <source>
        <dbReference type="ARBA" id="ARBA00005121"/>
    </source>
</evidence>
<evidence type="ECO:0000256" key="8">
    <source>
        <dbReference type="ARBA" id="ARBA00022840"/>
    </source>
</evidence>
<evidence type="ECO:0000256" key="7">
    <source>
        <dbReference type="ARBA" id="ARBA00022741"/>
    </source>
</evidence>
<comment type="catalytic activity">
    <reaction evidence="12 14">
        <text>2 cob(II)yrinate a,c diamide + reduced [electron-transfer flavoprotein] + 2 ATP = 2 adenosylcob(III)yrinate a,c-diamide + 2 triphosphate + oxidized [electron-transfer flavoprotein] + 3 H(+)</text>
        <dbReference type="Rhea" id="RHEA:11528"/>
        <dbReference type="Rhea" id="RHEA-COMP:10685"/>
        <dbReference type="Rhea" id="RHEA-COMP:10686"/>
        <dbReference type="ChEBI" id="CHEBI:15378"/>
        <dbReference type="ChEBI" id="CHEBI:18036"/>
        <dbReference type="ChEBI" id="CHEBI:30616"/>
        <dbReference type="ChEBI" id="CHEBI:57692"/>
        <dbReference type="ChEBI" id="CHEBI:58307"/>
        <dbReference type="ChEBI" id="CHEBI:58503"/>
        <dbReference type="ChEBI" id="CHEBI:58537"/>
        <dbReference type="EC" id="2.5.1.17"/>
    </reaction>
</comment>
<dbReference type="EMBL" id="AZFJ01000052">
    <property type="protein sequence ID" value="KRL85428.1"/>
    <property type="molecule type" value="Genomic_DNA"/>
</dbReference>
<keyword evidence="8 14" id="KW-0067">ATP-binding</keyword>
<evidence type="ECO:0000256" key="2">
    <source>
        <dbReference type="ARBA" id="ARBA00007487"/>
    </source>
</evidence>
<name>A0A0R1TYU4_9LACO</name>
<proteinExistence type="inferred from homology"/>
<evidence type="ECO:0000256" key="6">
    <source>
        <dbReference type="ARBA" id="ARBA00022679"/>
    </source>
</evidence>
<dbReference type="SUPFAM" id="SSF89028">
    <property type="entry name" value="Cobalamin adenosyltransferase-like"/>
    <property type="match status" value="1"/>
</dbReference>
<dbReference type="NCBIfam" id="TIGR00636">
    <property type="entry name" value="PduO_Nterm"/>
    <property type="match status" value="1"/>
</dbReference>
<dbReference type="AlphaFoldDB" id="A0A0R1TYU4"/>
<dbReference type="PANTHER" id="PTHR12213">
    <property type="entry name" value="CORRINOID ADENOSYLTRANSFERASE"/>
    <property type="match status" value="1"/>
</dbReference>
<comment type="catalytic activity">
    <reaction evidence="13 14">
        <text>2 cob(II)alamin + reduced [electron-transfer flavoprotein] + 2 ATP = 2 adenosylcob(III)alamin + 2 triphosphate + oxidized [electron-transfer flavoprotein] + 3 H(+)</text>
        <dbReference type="Rhea" id="RHEA:28671"/>
        <dbReference type="Rhea" id="RHEA-COMP:10685"/>
        <dbReference type="Rhea" id="RHEA-COMP:10686"/>
        <dbReference type="ChEBI" id="CHEBI:15378"/>
        <dbReference type="ChEBI" id="CHEBI:16304"/>
        <dbReference type="ChEBI" id="CHEBI:18036"/>
        <dbReference type="ChEBI" id="CHEBI:18408"/>
        <dbReference type="ChEBI" id="CHEBI:30616"/>
        <dbReference type="ChEBI" id="CHEBI:57692"/>
        <dbReference type="ChEBI" id="CHEBI:58307"/>
        <dbReference type="EC" id="2.5.1.17"/>
    </reaction>
</comment>
<keyword evidence="17" id="KW-1185">Reference proteome</keyword>
<evidence type="ECO:0000256" key="14">
    <source>
        <dbReference type="RuleBase" id="RU366026"/>
    </source>
</evidence>
<dbReference type="STRING" id="1423783.FC50_GL001591"/>
<evidence type="ECO:0000256" key="13">
    <source>
        <dbReference type="ARBA" id="ARBA00048692"/>
    </source>
</evidence>
<dbReference type="GO" id="GO:0009236">
    <property type="term" value="P:cobalamin biosynthetic process"/>
    <property type="evidence" value="ECO:0007669"/>
    <property type="project" value="UniProtKB-UniRule"/>
</dbReference>
<sequence>MLITWFGKELLMVKIYTKVGDHGQTKQVTGQMVDKDDAQIETLGAFDELQSWIGVVIAALTAGTAGLADELADRQRELYQLQSDIAVPRSHRIGAELTTRLEERIDDIMATTPRLKEFILPGGSPAGAGLQYARTLARRAERQLVTLHKASPQPDAIMTYVNRLSDYLFALALYVNYREGYQEVPSKKRVDNNSGR</sequence>
<keyword evidence="7 14" id="KW-0547">Nucleotide-binding</keyword>
<comment type="pathway">
    <text evidence="1 14">Cofactor biosynthesis; adenosylcobalamin biosynthesis; adenosylcobalamin from cob(II)yrinate a,c-diamide: step 2/7.</text>
</comment>
<reference evidence="16 17" key="1">
    <citation type="journal article" date="2015" name="Genome Announc.">
        <title>Expanding the biotechnology potential of lactobacilli through comparative genomics of 213 strains and associated genera.</title>
        <authorList>
            <person name="Sun Z."/>
            <person name="Harris H.M."/>
            <person name="McCann A."/>
            <person name="Guo C."/>
            <person name="Argimon S."/>
            <person name="Zhang W."/>
            <person name="Yang X."/>
            <person name="Jeffery I.B."/>
            <person name="Cooney J.C."/>
            <person name="Kagawa T.F."/>
            <person name="Liu W."/>
            <person name="Song Y."/>
            <person name="Salvetti E."/>
            <person name="Wrobel A."/>
            <person name="Rasinkangas P."/>
            <person name="Parkhill J."/>
            <person name="Rea M.C."/>
            <person name="O'Sullivan O."/>
            <person name="Ritari J."/>
            <person name="Douillard F.P."/>
            <person name="Paul Ross R."/>
            <person name="Yang R."/>
            <person name="Briner A.E."/>
            <person name="Felis G.E."/>
            <person name="de Vos W.M."/>
            <person name="Barrangou R."/>
            <person name="Klaenhammer T.R."/>
            <person name="Caufield P.W."/>
            <person name="Cui Y."/>
            <person name="Zhang H."/>
            <person name="O'Toole P.W."/>
        </authorList>
    </citation>
    <scope>NUCLEOTIDE SEQUENCE [LARGE SCALE GENOMIC DNA]</scope>
    <source>
        <strain evidence="16 17">DSM 15945</strain>
    </source>
</reference>
<dbReference type="InterPro" id="IPR029499">
    <property type="entry name" value="PduO-typ"/>
</dbReference>
<protein>
    <recommendedName>
        <fullName evidence="4 14">Corrinoid adenosyltransferase</fullName>
        <ecNumber evidence="3 14">2.5.1.17</ecNumber>
    </recommendedName>
    <alternativeName>
        <fullName evidence="9 14">Cob(II)alamin adenosyltransferase</fullName>
    </alternativeName>
    <alternativeName>
        <fullName evidence="11 14">Cob(II)yrinic acid a,c-diamide adenosyltransferase</fullName>
    </alternativeName>
    <alternativeName>
        <fullName evidence="10 14">Cobinamide/cobalamin adenosyltransferase</fullName>
    </alternativeName>
</protein>
<keyword evidence="6 14" id="KW-0808">Transferase</keyword>
<comment type="similarity">
    <text evidence="2 14">Belongs to the Cob(I)alamin adenosyltransferase family.</text>
</comment>
<dbReference type="GO" id="GO:0005524">
    <property type="term" value="F:ATP binding"/>
    <property type="evidence" value="ECO:0007669"/>
    <property type="project" value="UniProtKB-UniRule"/>
</dbReference>
<dbReference type="PATRIC" id="fig|1423783.4.peg.1633"/>
<dbReference type="UniPathway" id="UPA00148">
    <property type="reaction ID" value="UER00233"/>
</dbReference>
<feature type="domain" description="Cobalamin adenosyltransferase-like" evidence="15">
    <location>
        <begin position="15"/>
        <end position="175"/>
    </location>
</feature>
<evidence type="ECO:0000256" key="3">
    <source>
        <dbReference type="ARBA" id="ARBA00012454"/>
    </source>
</evidence>
<keyword evidence="5 14" id="KW-0169">Cobalamin biosynthesis</keyword>
<dbReference type="Proteomes" id="UP000051922">
    <property type="component" value="Unassembled WGS sequence"/>
</dbReference>
<comment type="caution">
    <text evidence="16">The sequence shown here is derived from an EMBL/GenBank/DDBJ whole genome shotgun (WGS) entry which is preliminary data.</text>
</comment>
<organism evidence="16 17">
    <name type="scientific">Lacticaseibacillus pantheris DSM 15945 = JCM 12539 = NBRC 106106</name>
    <dbReference type="NCBI Taxonomy" id="1423783"/>
    <lineage>
        <taxon>Bacteria</taxon>
        <taxon>Bacillati</taxon>
        <taxon>Bacillota</taxon>
        <taxon>Bacilli</taxon>
        <taxon>Lactobacillales</taxon>
        <taxon>Lactobacillaceae</taxon>
        <taxon>Lacticaseibacillus</taxon>
    </lineage>
</organism>
<accession>A0A0R1TYU4</accession>
<evidence type="ECO:0000256" key="4">
    <source>
        <dbReference type="ARBA" id="ARBA00020963"/>
    </source>
</evidence>
<evidence type="ECO:0000313" key="16">
    <source>
        <dbReference type="EMBL" id="KRL85428.1"/>
    </source>
</evidence>
<evidence type="ECO:0000259" key="15">
    <source>
        <dbReference type="Pfam" id="PF01923"/>
    </source>
</evidence>